<comment type="caution">
    <text evidence="5">The sequence shown here is derived from an EMBL/GenBank/DDBJ whole genome shotgun (WGS) entry which is preliminary data.</text>
</comment>
<dbReference type="InterPro" id="IPR002480">
    <property type="entry name" value="DAHP_synth_2"/>
</dbReference>
<feature type="binding site" evidence="3">
    <location>
        <position position="355"/>
    </location>
    <ligand>
        <name>Mn(2+)</name>
        <dbReference type="ChEBI" id="CHEBI:29035"/>
    </ligand>
</feature>
<dbReference type="Proteomes" id="UP001139516">
    <property type="component" value="Unassembled WGS sequence"/>
</dbReference>
<dbReference type="InterPro" id="IPR013785">
    <property type="entry name" value="Aldolase_TIM"/>
</dbReference>
<name>A0A9X1Y6W2_9PROT</name>
<dbReference type="AlphaFoldDB" id="A0A9X1Y6W2"/>
<feature type="binding site" evidence="3">
    <location>
        <position position="427"/>
    </location>
    <ligand>
        <name>Mn(2+)</name>
        <dbReference type="ChEBI" id="CHEBI:29035"/>
    </ligand>
</feature>
<gene>
    <name evidence="5" type="ORF">M0638_07435</name>
</gene>
<feature type="binding site" evidence="3">
    <location>
        <position position="323"/>
    </location>
    <ligand>
        <name>phosphoenolpyruvate</name>
        <dbReference type="ChEBI" id="CHEBI:58702"/>
    </ligand>
</feature>
<feature type="binding site" evidence="3">
    <location>
        <position position="397"/>
    </location>
    <ligand>
        <name>Mn(2+)</name>
        <dbReference type="ChEBI" id="CHEBI:29035"/>
    </ligand>
</feature>
<feature type="binding site" evidence="3">
    <location>
        <position position="292"/>
    </location>
    <ligand>
        <name>phosphoenolpyruvate</name>
        <dbReference type="ChEBI" id="CHEBI:58702"/>
    </ligand>
</feature>
<dbReference type="Gene3D" id="3.20.20.70">
    <property type="entry name" value="Aldolase class I"/>
    <property type="match status" value="1"/>
</dbReference>
<keyword evidence="2 4" id="KW-0808">Transferase</keyword>
<comment type="similarity">
    <text evidence="1 4">Belongs to the class-II DAHP synthase family.</text>
</comment>
<dbReference type="RefSeq" id="WP_248666332.1">
    <property type="nucleotide sequence ID" value="NZ_JALPRX010000026.1"/>
</dbReference>
<keyword evidence="3" id="KW-0464">Manganese</keyword>
<comment type="catalytic activity">
    <reaction evidence="4">
        <text>D-erythrose 4-phosphate + phosphoenolpyruvate + H2O = 7-phospho-2-dehydro-3-deoxy-D-arabino-heptonate + phosphate</text>
        <dbReference type="Rhea" id="RHEA:14717"/>
        <dbReference type="ChEBI" id="CHEBI:15377"/>
        <dbReference type="ChEBI" id="CHEBI:16897"/>
        <dbReference type="ChEBI" id="CHEBI:43474"/>
        <dbReference type="ChEBI" id="CHEBI:58394"/>
        <dbReference type="ChEBI" id="CHEBI:58702"/>
        <dbReference type="EC" id="2.5.1.54"/>
    </reaction>
</comment>
<proteinExistence type="inferred from homology"/>
<dbReference type="Pfam" id="PF01474">
    <property type="entry name" value="DAHP_synth_2"/>
    <property type="match status" value="1"/>
</dbReference>
<dbReference type="PANTHER" id="PTHR21337:SF0">
    <property type="entry name" value="PHOSPHO-2-DEHYDRO-3-DEOXYHEPTONATE ALDOLASE"/>
    <property type="match status" value="1"/>
</dbReference>
<dbReference type="SUPFAM" id="SSF51569">
    <property type="entry name" value="Aldolase"/>
    <property type="match status" value="1"/>
</dbReference>
<dbReference type="EMBL" id="JALPRX010000026">
    <property type="protein sequence ID" value="MCK8784208.1"/>
    <property type="molecule type" value="Genomic_DNA"/>
</dbReference>
<dbReference type="NCBIfam" id="TIGR01358">
    <property type="entry name" value="DAHP_synth_II"/>
    <property type="match status" value="1"/>
</dbReference>
<evidence type="ECO:0000256" key="3">
    <source>
        <dbReference type="PIRSR" id="PIRSR602480-1"/>
    </source>
</evidence>
<sequence length="462" mass="51178">MTARGWNPASWRDMPIRQVPEYPDQDLLAATERKLAGWPPLVFAGEARRLKHSLAQAASGQAFVLQGGDCAEGFSDFSANIIRDTFRVLLQMAVVLTFGGGLPVVKMGRMAGQFAKPRSSDVETVAGETLPSYRGDIINGPEFTSAARIPDPARMEFAYLQSAGTLNLLRAFATGGYADLHQVHQWNLGFVARSPLADRYRDLSQRIDETLNFMSACGMNSITAPQIRETEFYTSHEALLLPYEQALTRVDSTSGDWYACSAHFLWIGDRTRQPEGAHVEFLRGVRNPIGMKVGPSMDADELVRLTELLNPANERGRLTLISRMGADKVETRLSPLVRALRRAGREVVWLCDPMHGNTVKAANDYKTRSFDAILAEVRGFFNVHAAEGTWPGGVHVEMTGQDVTECVGGARRLSEADLSERYQTFCDPRLNAEQSLELAFLIAEELKSRRVRPEFVPSQAAQ</sequence>
<feature type="binding site" evidence="3">
    <location>
        <position position="109"/>
    </location>
    <ligand>
        <name>phosphoenolpyruvate</name>
        <dbReference type="ChEBI" id="CHEBI:58702"/>
    </ligand>
</feature>
<reference evidence="5" key="1">
    <citation type="submission" date="2022-04" db="EMBL/GenBank/DDBJ databases">
        <title>Roseomonas acroporae sp. nov., isolated from coral Acropora digitifera.</title>
        <authorList>
            <person name="Sun H."/>
        </authorList>
    </citation>
    <scope>NUCLEOTIDE SEQUENCE</scope>
    <source>
        <strain evidence="5">NAR14</strain>
    </source>
</reference>
<evidence type="ECO:0000256" key="4">
    <source>
        <dbReference type="RuleBase" id="RU363071"/>
    </source>
</evidence>
<protein>
    <recommendedName>
        <fullName evidence="4">Phospho-2-dehydro-3-deoxyheptonate aldolase</fullName>
        <ecNumber evidence="4">2.5.1.54</ecNumber>
    </recommendedName>
</protein>
<evidence type="ECO:0000313" key="6">
    <source>
        <dbReference type="Proteomes" id="UP001139516"/>
    </source>
</evidence>
<evidence type="ECO:0000256" key="2">
    <source>
        <dbReference type="ARBA" id="ARBA00022679"/>
    </source>
</evidence>
<dbReference type="GO" id="GO:0009073">
    <property type="term" value="P:aromatic amino acid family biosynthetic process"/>
    <property type="evidence" value="ECO:0007669"/>
    <property type="project" value="InterPro"/>
</dbReference>
<dbReference type="EC" id="2.5.1.54" evidence="4"/>
<accession>A0A9X1Y6W2</accession>
<dbReference type="GO" id="GO:0003849">
    <property type="term" value="F:3-deoxy-7-phosphoheptulonate synthase activity"/>
    <property type="evidence" value="ECO:0007669"/>
    <property type="project" value="UniProtKB-EC"/>
</dbReference>
<keyword evidence="3" id="KW-0170">Cobalt</keyword>
<comment type="cofactor">
    <cofactor evidence="3">
        <name>Mn(2+)</name>
        <dbReference type="ChEBI" id="CHEBI:29035"/>
    </cofactor>
    <cofactor evidence="3">
        <name>Co(2+)</name>
        <dbReference type="ChEBI" id="CHEBI:48828"/>
    </cofactor>
    <cofactor evidence="3">
        <name>Cd(2+)</name>
        <dbReference type="ChEBI" id="CHEBI:48775"/>
    </cofactor>
    <text evidence="3">Binds 1 divalent cation per subunit. The enzyme is active with manganese, cobalt or cadmium ions.</text>
</comment>
<dbReference type="PANTHER" id="PTHR21337">
    <property type="entry name" value="PHOSPHO-2-DEHYDRO-3-DEOXYHEPTONATE ALDOLASE 1, 2"/>
    <property type="match status" value="1"/>
</dbReference>
<organism evidence="5 6">
    <name type="scientific">Roseomonas acroporae</name>
    <dbReference type="NCBI Taxonomy" id="2937791"/>
    <lineage>
        <taxon>Bacteria</taxon>
        <taxon>Pseudomonadati</taxon>
        <taxon>Pseudomonadota</taxon>
        <taxon>Alphaproteobacteria</taxon>
        <taxon>Acetobacterales</taxon>
        <taxon>Roseomonadaceae</taxon>
        <taxon>Roseomonas</taxon>
    </lineage>
</organism>
<evidence type="ECO:0000256" key="1">
    <source>
        <dbReference type="ARBA" id="ARBA00008911"/>
    </source>
</evidence>
<keyword evidence="3" id="KW-0104">Cadmium</keyword>
<feature type="binding site" evidence="3">
    <location>
        <position position="70"/>
    </location>
    <ligand>
        <name>Mn(2+)</name>
        <dbReference type="ChEBI" id="CHEBI:29035"/>
    </ligand>
</feature>
<keyword evidence="6" id="KW-1185">Reference proteome</keyword>
<evidence type="ECO:0000313" key="5">
    <source>
        <dbReference type="EMBL" id="MCK8784208.1"/>
    </source>
</evidence>